<dbReference type="AlphaFoldDB" id="A0A2T1AKC6"/>
<sequence>MLKENRSLDRGIEILETLAREGAMSLADLHRATGLPKSTIRRLLQTLIQRKIVRRSLADQLYRTLLVFPDISGEVMPKGMLQMADAAIPRALALTQQIGWPSDIHIREARSMRIIDSTRQASNFHVEQGQINRQVSHFGSATGLACLAAMGDGEIAAIYEALKTDRHWGPVRFGLDLATLMQRIAQIRAQGYAERLPAHLSDREWDTDLRAIAVPIKARGQVLGGISVLWLRTYKPVQGFAALHLEALQQAARDINAALDLVWDDTTG</sequence>
<evidence type="ECO:0000259" key="4">
    <source>
        <dbReference type="PROSITE" id="PS51077"/>
    </source>
</evidence>
<dbReference type="InterPro" id="IPR036388">
    <property type="entry name" value="WH-like_DNA-bd_sf"/>
</dbReference>
<feature type="domain" description="HTH iclR-type" evidence="4">
    <location>
        <begin position="5"/>
        <end position="66"/>
    </location>
</feature>
<dbReference type="SUPFAM" id="SSF55781">
    <property type="entry name" value="GAF domain-like"/>
    <property type="match status" value="1"/>
</dbReference>
<dbReference type="InterPro" id="IPR050707">
    <property type="entry name" value="HTH_MetabolicPath_Reg"/>
</dbReference>
<proteinExistence type="predicted"/>
<dbReference type="Gene3D" id="1.10.10.10">
    <property type="entry name" value="Winged helix-like DNA-binding domain superfamily/Winged helix DNA-binding domain"/>
    <property type="match status" value="1"/>
</dbReference>
<keyword evidence="1" id="KW-0805">Transcription regulation</keyword>
<dbReference type="EMBL" id="PVUF01000003">
    <property type="protein sequence ID" value="PRZ49056.1"/>
    <property type="molecule type" value="Genomic_DNA"/>
</dbReference>
<dbReference type="Gene3D" id="3.30.450.40">
    <property type="match status" value="1"/>
</dbReference>
<accession>A0A2T1AKC6</accession>
<dbReference type="Pfam" id="PF01614">
    <property type="entry name" value="IclR_C"/>
    <property type="match status" value="1"/>
</dbReference>
<dbReference type="OrthoDB" id="6057486at2"/>
<gene>
    <name evidence="6" type="ORF">CLV89_103371</name>
</gene>
<dbReference type="SUPFAM" id="SSF46785">
    <property type="entry name" value="Winged helix' DNA-binding domain"/>
    <property type="match status" value="1"/>
</dbReference>
<dbReference type="PANTHER" id="PTHR30136:SF23">
    <property type="entry name" value="DNA-BINDING TRANSCRIPTIONAL ACTIVATOR MHPR"/>
    <property type="match status" value="1"/>
</dbReference>
<dbReference type="Pfam" id="PF09339">
    <property type="entry name" value="HTH_IclR"/>
    <property type="match status" value="1"/>
</dbReference>
<name>A0A2T1AKC6_TRISK</name>
<dbReference type="GO" id="GO:0003700">
    <property type="term" value="F:DNA-binding transcription factor activity"/>
    <property type="evidence" value="ECO:0007669"/>
    <property type="project" value="TreeGrafter"/>
</dbReference>
<evidence type="ECO:0000256" key="2">
    <source>
        <dbReference type="ARBA" id="ARBA00023125"/>
    </source>
</evidence>
<keyword evidence="2" id="KW-0238">DNA-binding</keyword>
<evidence type="ECO:0000256" key="3">
    <source>
        <dbReference type="ARBA" id="ARBA00023163"/>
    </source>
</evidence>
<reference evidence="6 7" key="1">
    <citation type="submission" date="2018-03" db="EMBL/GenBank/DDBJ databases">
        <title>Genomic Encyclopedia of Archaeal and Bacterial Type Strains, Phase II (KMG-II): from individual species to whole genera.</title>
        <authorList>
            <person name="Goeker M."/>
        </authorList>
    </citation>
    <scope>NUCLEOTIDE SEQUENCE [LARGE SCALE GENOMIC DNA]</scope>
    <source>
        <strain evidence="6 7">DSM 25328</strain>
    </source>
</reference>
<evidence type="ECO:0000313" key="7">
    <source>
        <dbReference type="Proteomes" id="UP000237718"/>
    </source>
</evidence>
<evidence type="ECO:0000313" key="6">
    <source>
        <dbReference type="EMBL" id="PRZ49056.1"/>
    </source>
</evidence>
<dbReference type="InterPro" id="IPR005471">
    <property type="entry name" value="Tscrpt_reg_IclR_N"/>
</dbReference>
<comment type="caution">
    <text evidence="6">The sequence shown here is derived from an EMBL/GenBank/DDBJ whole genome shotgun (WGS) entry which is preliminary data.</text>
</comment>
<dbReference type="GO" id="GO:0045892">
    <property type="term" value="P:negative regulation of DNA-templated transcription"/>
    <property type="evidence" value="ECO:0007669"/>
    <property type="project" value="TreeGrafter"/>
</dbReference>
<dbReference type="PANTHER" id="PTHR30136">
    <property type="entry name" value="HELIX-TURN-HELIX TRANSCRIPTIONAL REGULATOR, ICLR FAMILY"/>
    <property type="match status" value="1"/>
</dbReference>
<organism evidence="6 7">
    <name type="scientific">Tritonibacter scottomollicae</name>
    <name type="common">Epibacterium scottomollicae</name>
    <dbReference type="NCBI Taxonomy" id="483013"/>
    <lineage>
        <taxon>Bacteria</taxon>
        <taxon>Pseudomonadati</taxon>
        <taxon>Pseudomonadota</taxon>
        <taxon>Alphaproteobacteria</taxon>
        <taxon>Rhodobacterales</taxon>
        <taxon>Paracoccaceae</taxon>
        <taxon>Tritonibacter</taxon>
    </lineage>
</organism>
<dbReference type="Proteomes" id="UP000237718">
    <property type="component" value="Unassembled WGS sequence"/>
</dbReference>
<dbReference type="GO" id="GO:0003677">
    <property type="term" value="F:DNA binding"/>
    <property type="evidence" value="ECO:0007669"/>
    <property type="project" value="UniProtKB-KW"/>
</dbReference>
<dbReference type="PROSITE" id="PS51078">
    <property type="entry name" value="ICLR_ED"/>
    <property type="match status" value="1"/>
</dbReference>
<protein>
    <submittedName>
        <fullName evidence="6">IclR family transcriptional regulator</fullName>
    </submittedName>
</protein>
<keyword evidence="3" id="KW-0804">Transcription</keyword>
<dbReference type="InterPro" id="IPR029016">
    <property type="entry name" value="GAF-like_dom_sf"/>
</dbReference>
<dbReference type="PROSITE" id="PS51077">
    <property type="entry name" value="HTH_ICLR"/>
    <property type="match status" value="1"/>
</dbReference>
<evidence type="ECO:0000256" key="1">
    <source>
        <dbReference type="ARBA" id="ARBA00023015"/>
    </source>
</evidence>
<dbReference type="InterPro" id="IPR014757">
    <property type="entry name" value="Tscrpt_reg_IclR_C"/>
</dbReference>
<dbReference type="SMART" id="SM00346">
    <property type="entry name" value="HTH_ICLR"/>
    <property type="match status" value="1"/>
</dbReference>
<evidence type="ECO:0000259" key="5">
    <source>
        <dbReference type="PROSITE" id="PS51078"/>
    </source>
</evidence>
<feature type="domain" description="IclR-ED" evidence="5">
    <location>
        <begin position="67"/>
        <end position="261"/>
    </location>
</feature>
<dbReference type="InterPro" id="IPR036390">
    <property type="entry name" value="WH_DNA-bd_sf"/>
</dbReference>
<dbReference type="RefSeq" id="WP_106163058.1">
    <property type="nucleotide sequence ID" value="NZ_PVUF01000003.1"/>
</dbReference>